<accession>A0A0N1I1G1</accession>
<protein>
    <submittedName>
        <fullName evidence="2">Uncharacterized protein</fullName>
    </submittedName>
</protein>
<proteinExistence type="predicted"/>
<organism evidence="2 3">
    <name type="scientific">Leptomonas seymouri</name>
    <dbReference type="NCBI Taxonomy" id="5684"/>
    <lineage>
        <taxon>Eukaryota</taxon>
        <taxon>Discoba</taxon>
        <taxon>Euglenozoa</taxon>
        <taxon>Kinetoplastea</taxon>
        <taxon>Metakinetoplastina</taxon>
        <taxon>Trypanosomatida</taxon>
        <taxon>Trypanosomatidae</taxon>
        <taxon>Leishmaniinae</taxon>
        <taxon>Leptomonas</taxon>
    </lineage>
</organism>
<dbReference type="OMA" id="DHIREQN"/>
<sequence length="285" mass="30714">MPKAAYHPKRGCRSPLRRPLGSSRHCVPTSIFRTPPTRLCSLDRKVCETAVPPRQSVVGKLLSVFPSTDARPAHSKAHQPPSCGEASSHNRSARLLTSTRSPLSAASKKVELRMESVSSWSSATSESTFTEAACSNVGSLAWRSNPDTLLPLGERATQKGTRSSRAEAARLAHTSFDNLNARLDHIREQNQWAPRSRGVCAASRVLPCLEEPSRGQGKIVDSSRCSSTQQNCPLCVVPASAAPPHRPASAKQGKRNLGRVRPSLAPSVLLTSAVPHSDDIDVLRL</sequence>
<feature type="region of interest" description="Disordered" evidence="1">
    <location>
        <begin position="69"/>
        <end position="107"/>
    </location>
</feature>
<comment type="caution">
    <text evidence="2">The sequence shown here is derived from an EMBL/GenBank/DDBJ whole genome shotgun (WGS) entry which is preliminary data.</text>
</comment>
<evidence type="ECO:0000313" key="3">
    <source>
        <dbReference type="Proteomes" id="UP000038009"/>
    </source>
</evidence>
<feature type="compositionally biased region" description="Polar residues" evidence="1">
    <location>
        <begin position="85"/>
        <end position="104"/>
    </location>
</feature>
<keyword evidence="3" id="KW-1185">Reference proteome</keyword>
<reference evidence="2 3" key="1">
    <citation type="journal article" date="2015" name="PLoS Pathog.">
        <title>Leptomonas seymouri: Adaptations to the Dixenous Life Cycle Analyzed by Genome Sequencing, Transcriptome Profiling and Co-infection with Leishmania donovani.</title>
        <authorList>
            <person name="Kraeva N."/>
            <person name="Butenko A."/>
            <person name="Hlavacova J."/>
            <person name="Kostygov A."/>
            <person name="Myskova J."/>
            <person name="Grybchuk D."/>
            <person name="Lestinova T."/>
            <person name="Votypka J."/>
            <person name="Volf P."/>
            <person name="Opperdoes F."/>
            <person name="Flegontov P."/>
            <person name="Lukes J."/>
            <person name="Yurchenko V."/>
        </authorList>
    </citation>
    <scope>NUCLEOTIDE SEQUENCE [LARGE SCALE GENOMIC DNA]</scope>
    <source>
        <strain evidence="2 3">ATCC 30220</strain>
    </source>
</reference>
<feature type="region of interest" description="Disordered" evidence="1">
    <location>
        <begin position="240"/>
        <end position="259"/>
    </location>
</feature>
<name>A0A0N1I1G1_LEPSE</name>
<feature type="compositionally biased region" description="Basic residues" evidence="1">
    <location>
        <begin position="1"/>
        <end position="16"/>
    </location>
</feature>
<gene>
    <name evidence="2" type="ORF">ABL78_5993</name>
</gene>
<dbReference type="Proteomes" id="UP000038009">
    <property type="component" value="Unassembled WGS sequence"/>
</dbReference>
<feature type="region of interest" description="Disordered" evidence="1">
    <location>
        <begin position="1"/>
        <end position="24"/>
    </location>
</feature>
<evidence type="ECO:0000256" key="1">
    <source>
        <dbReference type="SAM" id="MobiDB-lite"/>
    </source>
</evidence>
<feature type="compositionally biased region" description="Low complexity" evidence="1">
    <location>
        <begin position="240"/>
        <end position="250"/>
    </location>
</feature>
<dbReference type="VEuPathDB" id="TriTrypDB:Lsey_0219_0060"/>
<evidence type="ECO:0000313" key="2">
    <source>
        <dbReference type="EMBL" id="KPI84950.1"/>
    </source>
</evidence>
<dbReference type="AlphaFoldDB" id="A0A0N1I1G1"/>
<dbReference type="EMBL" id="LJSK01000219">
    <property type="protein sequence ID" value="KPI84950.1"/>
    <property type="molecule type" value="Genomic_DNA"/>
</dbReference>